<evidence type="ECO:0000313" key="3">
    <source>
        <dbReference type="Proteomes" id="UP000326979"/>
    </source>
</evidence>
<dbReference type="Proteomes" id="UP000326979">
    <property type="component" value="Unassembled WGS sequence"/>
</dbReference>
<accession>A0A5N8W6F6</accession>
<reference evidence="2 3" key="1">
    <citation type="submission" date="2019-07" db="EMBL/GenBank/DDBJ databases">
        <title>New species of Amycolatopsis and Streptomyces.</title>
        <authorList>
            <person name="Duangmal K."/>
            <person name="Teo W.F.A."/>
            <person name="Lipun K."/>
        </authorList>
    </citation>
    <scope>NUCLEOTIDE SEQUENCE [LARGE SCALE GENOMIC DNA]</scope>
    <source>
        <strain evidence="2 3">TISTR 2346</strain>
    </source>
</reference>
<comment type="caution">
    <text evidence="2">The sequence shown here is derived from an EMBL/GenBank/DDBJ whole genome shotgun (WGS) entry which is preliminary data.</text>
</comment>
<keyword evidence="3" id="KW-1185">Reference proteome</keyword>
<protein>
    <submittedName>
        <fullName evidence="2">Uncharacterized protein</fullName>
    </submittedName>
</protein>
<sequence length="61" mass="6465">MGTQKPQGYSLTEPSAEPAAAPGCATCLSLSVARQNARCSDDYSAVSDCNVQLRQHQNEAH</sequence>
<feature type="region of interest" description="Disordered" evidence="1">
    <location>
        <begin position="1"/>
        <end position="20"/>
    </location>
</feature>
<name>A0A5N8W6F6_9ACTN</name>
<feature type="compositionally biased region" description="Polar residues" evidence="1">
    <location>
        <begin position="1"/>
        <end position="13"/>
    </location>
</feature>
<dbReference type="OrthoDB" id="4251049at2"/>
<gene>
    <name evidence="2" type="ORF">FNH04_18900</name>
</gene>
<dbReference type="AlphaFoldDB" id="A0A5N8W6F6"/>
<dbReference type="EMBL" id="VJZE01000121">
    <property type="protein sequence ID" value="MPY41894.1"/>
    <property type="molecule type" value="Genomic_DNA"/>
</dbReference>
<evidence type="ECO:0000313" key="2">
    <source>
        <dbReference type="EMBL" id="MPY41894.1"/>
    </source>
</evidence>
<organism evidence="2 3">
    <name type="scientific">Streptomyces phyllanthi</name>
    <dbReference type="NCBI Taxonomy" id="1803180"/>
    <lineage>
        <taxon>Bacteria</taxon>
        <taxon>Bacillati</taxon>
        <taxon>Actinomycetota</taxon>
        <taxon>Actinomycetes</taxon>
        <taxon>Kitasatosporales</taxon>
        <taxon>Streptomycetaceae</taxon>
        <taxon>Streptomyces</taxon>
    </lineage>
</organism>
<proteinExistence type="predicted"/>
<evidence type="ECO:0000256" key="1">
    <source>
        <dbReference type="SAM" id="MobiDB-lite"/>
    </source>
</evidence>